<dbReference type="Proteomes" id="UP000637906">
    <property type="component" value="Unassembled WGS sequence"/>
</dbReference>
<keyword evidence="2" id="KW-1185">Reference proteome</keyword>
<comment type="caution">
    <text evidence="1">The sequence shown here is derived from an EMBL/GenBank/DDBJ whole genome shotgun (WGS) entry which is preliminary data.</text>
</comment>
<organism evidence="1 2">
    <name type="scientific">Candidatus Mesenet longicola</name>
    <dbReference type="NCBI Taxonomy" id="1892558"/>
    <lineage>
        <taxon>Bacteria</taxon>
        <taxon>Pseudomonadati</taxon>
        <taxon>Pseudomonadota</taxon>
        <taxon>Alphaproteobacteria</taxon>
        <taxon>Rickettsiales</taxon>
        <taxon>Anaplasmataceae</taxon>
        <taxon>Candidatus Mesenet</taxon>
    </lineage>
</organism>
<dbReference type="AlphaFoldDB" id="A0A8J3HUZ0"/>
<reference evidence="1 2" key="1">
    <citation type="journal article" date="2021" name="Microb. Ecol.">
        <title>Candidatus Mesenet longicola: Novel Endosymbionts of Brontispa longissima that Induce Cytoplasmic Incompatibility.</title>
        <authorList>
            <person name="Takano S."/>
            <person name="Gotoh Y."/>
            <person name="Hayashi T."/>
        </authorList>
    </citation>
    <scope>NUCLEOTIDE SEQUENCE [LARGE SCALE GENOMIC DNA]</scope>
    <source>
        <strain evidence="1">L5</strain>
    </source>
</reference>
<evidence type="ECO:0000313" key="2">
    <source>
        <dbReference type="Proteomes" id="UP000637906"/>
    </source>
</evidence>
<gene>
    <name evidence="1" type="ORF">sL5_04820</name>
</gene>
<accession>A0A8J3HUZ0</accession>
<name>A0A8J3HUZ0_9RICK</name>
<protein>
    <submittedName>
        <fullName evidence="1">Uncharacterized protein</fullName>
    </submittedName>
</protein>
<evidence type="ECO:0000313" key="1">
    <source>
        <dbReference type="EMBL" id="GHM59489.1"/>
    </source>
</evidence>
<dbReference type="EMBL" id="BNGU01000015">
    <property type="protein sequence ID" value="GHM59489.1"/>
    <property type="molecule type" value="Genomic_DNA"/>
</dbReference>
<sequence>MLTRLFKKIKILYFKILIFFGWDYQTKIVKMLMEKPPRKESFRYLIEALSQKHLSRLLELEIDGCGGIFHLIAIYGGNSDILSILIEKIPQRTLFKLLQEREENSYTPFQLAALFNLEMVLPLIKKMSSDQLHTLLTIGRSYQSTPINDIILQHEKSRTEISKNVVNALVEKLSDSQFFSLISTQLKFIKVCNEGTDNLILTVKVIPETSRLSNHSQLHTINEFKKQMLKQLCSHLHHGEDHSFPHIELYDNSSLLRIFLVHVKSEELYQMKDYDDFISSKGLLPMILKYNRLEFDSLHAVSRAKYFELINIEKCYGYTFYQIASSDEFTMLGSIKKLPKGVYKYSGQQCINDAEFLSSSAADREVVEENLHSLVASNTCKIDLFVLTNMFMQLISSKRVYKEQIFVNGNWMENRALVNVGEVSTNEIVEEGKKIYTGGKELIKYKNRMYECQEIPCLGTETIELLIDQGLFLSYIKTLSNPYLQSVNLSNQEYYERSKELAKQFVRDANRLVIFRNCATDILCGIFHGGVNGQALELLISNNWYFIYVKVINNLDLGLDPVVKKDLIESLIKNYDYIVTATDAGLSLYDKLLVFFEDRINIPSRPSSICNDAFNSVVHECIDIIEDEQSKVKKQLKRKSKPCRAHEEKLVWSIIDNVNRVSCIIESCSNLFNTSCGSEEVTKKIIQAFLEELRLHVNDDTYGYKVMEELCIYHKIEASICKERKASDSQLMKYIVTYCQVYNDFQNSCHEIIHQIFDQICKQSKRGQSVNFALEDSSTSALLQKAQERIR</sequence>
<proteinExistence type="predicted"/>